<organism evidence="3 4">
    <name type="scientific">Tumebacillus lipolyticus</name>
    <dbReference type="NCBI Taxonomy" id="1280370"/>
    <lineage>
        <taxon>Bacteria</taxon>
        <taxon>Bacillati</taxon>
        <taxon>Bacillota</taxon>
        <taxon>Bacilli</taxon>
        <taxon>Bacillales</taxon>
        <taxon>Alicyclobacillaceae</taxon>
        <taxon>Tumebacillus</taxon>
    </lineage>
</organism>
<feature type="domain" description="Activator of Hsp90 ATPase homologue 1/2-like C-terminal" evidence="2">
    <location>
        <begin position="13"/>
        <end position="144"/>
    </location>
</feature>
<dbReference type="EMBL" id="JBHUIO010000005">
    <property type="protein sequence ID" value="MFD2169759.1"/>
    <property type="molecule type" value="Genomic_DNA"/>
</dbReference>
<sequence length="161" mass="17870">MESIKHHVEVACSKEIAWLAWTDQERIVKWFAPAANIEAQVGGAYELFFDPEHQDRMGTKGCTVTQFESMERLTFTWKGPDQFAEIMNHDGLLTTVSVTFSAAADHTEVAVEHAGFGEGEAWEQAHAWHQMAWQQVLSSLKSAIESGEGELCCTPEQGANA</sequence>
<dbReference type="Pfam" id="PF08327">
    <property type="entry name" value="AHSA1"/>
    <property type="match status" value="1"/>
</dbReference>
<proteinExistence type="inferred from homology"/>
<dbReference type="SUPFAM" id="SSF55961">
    <property type="entry name" value="Bet v1-like"/>
    <property type="match status" value="1"/>
</dbReference>
<dbReference type="InterPro" id="IPR013538">
    <property type="entry name" value="ASHA1/2-like_C"/>
</dbReference>
<accession>A0ABW4ZVT0</accession>
<dbReference type="InterPro" id="IPR023393">
    <property type="entry name" value="START-like_dom_sf"/>
</dbReference>
<comment type="caution">
    <text evidence="3">The sequence shown here is derived from an EMBL/GenBank/DDBJ whole genome shotgun (WGS) entry which is preliminary data.</text>
</comment>
<protein>
    <submittedName>
        <fullName evidence="3">SRPBCC domain-containing protein</fullName>
    </submittedName>
</protein>
<dbReference type="Gene3D" id="3.30.530.20">
    <property type="match status" value="1"/>
</dbReference>
<evidence type="ECO:0000259" key="2">
    <source>
        <dbReference type="Pfam" id="PF08327"/>
    </source>
</evidence>
<gene>
    <name evidence="3" type="ORF">ACFSOY_07090</name>
</gene>
<evidence type="ECO:0000256" key="1">
    <source>
        <dbReference type="ARBA" id="ARBA00006817"/>
    </source>
</evidence>
<dbReference type="Proteomes" id="UP001597343">
    <property type="component" value="Unassembled WGS sequence"/>
</dbReference>
<dbReference type="RefSeq" id="WP_386045159.1">
    <property type="nucleotide sequence ID" value="NZ_JBHUIO010000005.1"/>
</dbReference>
<dbReference type="CDD" id="cd07814">
    <property type="entry name" value="SRPBCC_CalC_Aha1-like"/>
    <property type="match status" value="1"/>
</dbReference>
<evidence type="ECO:0000313" key="4">
    <source>
        <dbReference type="Proteomes" id="UP001597343"/>
    </source>
</evidence>
<reference evidence="4" key="1">
    <citation type="journal article" date="2019" name="Int. J. Syst. Evol. Microbiol.">
        <title>The Global Catalogue of Microorganisms (GCM) 10K type strain sequencing project: providing services to taxonomists for standard genome sequencing and annotation.</title>
        <authorList>
            <consortium name="The Broad Institute Genomics Platform"/>
            <consortium name="The Broad Institute Genome Sequencing Center for Infectious Disease"/>
            <person name="Wu L."/>
            <person name="Ma J."/>
        </authorList>
    </citation>
    <scope>NUCLEOTIDE SEQUENCE [LARGE SCALE GENOMIC DNA]</scope>
    <source>
        <strain evidence="4">CGMCC 1.13574</strain>
    </source>
</reference>
<name>A0ABW4ZVT0_9BACL</name>
<evidence type="ECO:0000313" key="3">
    <source>
        <dbReference type="EMBL" id="MFD2169759.1"/>
    </source>
</evidence>
<keyword evidence="4" id="KW-1185">Reference proteome</keyword>
<comment type="similarity">
    <text evidence="1">Belongs to the AHA1 family.</text>
</comment>